<evidence type="ECO:0000313" key="3">
    <source>
        <dbReference type="EMBL" id="AQQ53380.1"/>
    </source>
</evidence>
<evidence type="ECO:0000256" key="1">
    <source>
        <dbReference type="SAM" id="Phobius"/>
    </source>
</evidence>
<dbReference type="Pfam" id="PF13273">
    <property type="entry name" value="DUF4064"/>
    <property type="match status" value="1"/>
</dbReference>
<keyword evidence="4" id="KW-1185">Reference proteome</keyword>
<protein>
    <recommendedName>
        <fullName evidence="2">DUF4064 domain-containing protein</fullName>
    </recommendedName>
</protein>
<proteinExistence type="predicted"/>
<dbReference type="Proteomes" id="UP000188184">
    <property type="component" value="Chromosome"/>
</dbReference>
<feature type="transmembrane region" description="Helical" evidence="1">
    <location>
        <begin position="100"/>
        <end position="126"/>
    </location>
</feature>
<gene>
    <name evidence="3" type="ORF">B0X71_10030</name>
</gene>
<dbReference type="AlphaFoldDB" id="A0A1Q2KYU0"/>
<dbReference type="KEGG" id="pmar:B0X71_10030"/>
<dbReference type="RefSeq" id="WP_077589272.1">
    <property type="nucleotide sequence ID" value="NZ_CP019640.1"/>
</dbReference>
<evidence type="ECO:0000313" key="4">
    <source>
        <dbReference type="Proteomes" id="UP000188184"/>
    </source>
</evidence>
<sequence>MKRTGEVVIGSIGAVVYGLVAAFGGMMIWLQSNEDVLEQSLNQAAQENPEVAVGDFGAMIDTIGAGGWLLALTALAAIISGIVAMVLLKGNKNPKVAGIIFIVTAIVAAVITAGAGIIAGIFYLIAGIMCLVRKPSRMIET</sequence>
<feature type="transmembrane region" description="Helical" evidence="1">
    <location>
        <begin position="68"/>
        <end position="88"/>
    </location>
</feature>
<feature type="domain" description="DUF4064" evidence="2">
    <location>
        <begin position="2"/>
        <end position="110"/>
    </location>
</feature>
<dbReference type="EMBL" id="CP019640">
    <property type="protein sequence ID" value="AQQ53380.1"/>
    <property type="molecule type" value="Genomic_DNA"/>
</dbReference>
<keyword evidence="1" id="KW-0812">Transmembrane</keyword>
<evidence type="ECO:0000259" key="2">
    <source>
        <dbReference type="Pfam" id="PF13273"/>
    </source>
</evidence>
<dbReference type="InterPro" id="IPR025273">
    <property type="entry name" value="DUF4064"/>
</dbReference>
<reference evidence="3 4" key="1">
    <citation type="submission" date="2017-02" db="EMBL/GenBank/DDBJ databases">
        <title>The complete genomic sequence of a novel cold adapted crude oil-degrading bacterium Planococcus qaidamina Y42.</title>
        <authorList>
            <person name="Yang R."/>
        </authorList>
    </citation>
    <scope>NUCLEOTIDE SEQUENCE [LARGE SCALE GENOMIC DNA]</scope>
    <source>
        <strain evidence="3 4">Y42</strain>
    </source>
</reference>
<organism evidence="3 4">
    <name type="scientific">Planococcus lenghuensis</name>
    <dbReference type="NCBI Taxonomy" id="2213202"/>
    <lineage>
        <taxon>Bacteria</taxon>
        <taxon>Bacillati</taxon>
        <taxon>Bacillota</taxon>
        <taxon>Bacilli</taxon>
        <taxon>Bacillales</taxon>
        <taxon>Caryophanaceae</taxon>
        <taxon>Planococcus</taxon>
    </lineage>
</organism>
<dbReference type="OrthoDB" id="2357232at2"/>
<accession>A0A1Q2KYU0</accession>
<keyword evidence="1" id="KW-1133">Transmembrane helix</keyword>
<keyword evidence="1" id="KW-0472">Membrane</keyword>
<feature type="transmembrane region" description="Helical" evidence="1">
    <location>
        <begin position="7"/>
        <end position="30"/>
    </location>
</feature>
<name>A0A1Q2KYU0_9BACL</name>